<accession>A0A6F9DK91</accession>
<keyword evidence="1" id="KW-1133">Transmembrane helix</keyword>
<sequence>MCQIYTTSYESHYYFFGGKFHTKNTISAPAPTPGTCEEWKRTLSAPLIGRLLQKSDTLYSSNNQIKIEYKWPTSNVGSVNNAILTKSTIYYDPINKKLRSALGIMSSCNVHQGFCSVGTRTFVWTVPKNVDCAITYPIGTHEMIQHHGDSVNQPRRLEIPDLGLSIHHTFECPKEVASCYSPHAFCAGGIIVVPKNCTINTKRNRLDIMQRSQKDGVQGLILNEATDALITSITNMTNDIHYVECQIQSLLSTVYSLLSRQYPGEIISQVLGGHRAAITTSDLMTEITCEEINGTILHSLRHGDLFATRPLIEYIDSTGTRIVVQLYRDGFVYQNVKFLETYQPGRVLSFRIDEEFVVFDNYTLTHVDSNVHEIVPTLSPIHFSHRTTDYQSFMDEFPKSSSGIEDMNSMLMTLTEVRLHNEQLSQYMQSNLDPSEEADVGYITDKIDAATKNVFLHVISSITSPFINFLVTIALFLACFWGIVLTGIALKHYGFWVLGLVQTKLLHKHDNVIGDVGENVGDNFELRDLQRNDE</sequence>
<proteinExistence type="evidence at transcript level"/>
<dbReference type="AlphaFoldDB" id="A0A6F9DK91"/>
<reference evidence="2" key="1">
    <citation type="submission" date="2020-04" db="EMBL/GenBank/DDBJ databases">
        <authorList>
            <person name="Neveu A P."/>
        </authorList>
    </citation>
    <scope>NUCLEOTIDE SEQUENCE</scope>
    <source>
        <tissue evidence="2">Whole embryo</tissue>
    </source>
</reference>
<dbReference type="SUPFAM" id="SSF161008">
    <property type="entry name" value="Viral glycoprotein ectodomain-like"/>
    <property type="match status" value="1"/>
</dbReference>
<protein>
    <submittedName>
        <fullName evidence="2">Uncharacterized protein LOC108950678</fullName>
    </submittedName>
</protein>
<keyword evidence="1" id="KW-0812">Transmembrane</keyword>
<evidence type="ECO:0000256" key="1">
    <source>
        <dbReference type="SAM" id="Phobius"/>
    </source>
</evidence>
<name>A0A6F9DK91_9ASCI</name>
<keyword evidence="1" id="KW-0472">Membrane</keyword>
<dbReference type="EMBL" id="LR787463">
    <property type="protein sequence ID" value="CAB3263325.1"/>
    <property type="molecule type" value="mRNA"/>
</dbReference>
<feature type="transmembrane region" description="Helical" evidence="1">
    <location>
        <begin position="466"/>
        <end position="490"/>
    </location>
</feature>
<evidence type="ECO:0000313" key="2">
    <source>
        <dbReference type="EMBL" id="CAB3263325.1"/>
    </source>
</evidence>
<organism evidence="2">
    <name type="scientific">Phallusia mammillata</name>
    <dbReference type="NCBI Taxonomy" id="59560"/>
    <lineage>
        <taxon>Eukaryota</taxon>
        <taxon>Metazoa</taxon>
        <taxon>Chordata</taxon>
        <taxon>Tunicata</taxon>
        <taxon>Ascidiacea</taxon>
        <taxon>Phlebobranchia</taxon>
        <taxon>Ascidiidae</taxon>
        <taxon>Phallusia</taxon>
    </lineage>
</organism>
<gene>
    <name evidence="2" type="primary">LOC108950678-005</name>
</gene>